<sequence length="263" mass="28764">MAFPYKHVVLIGGTAGIGKAMGDRLIESGVKVTVVGRRQDRLDDFVRRHGENKASAVAFDIGNLDKIPEFAAQITKSYPDVDCIFLNAGLQRAHKFSEPETVDLQAFNLEMHVNFTSFVALTHAFIPFLKSKETQTSLIYTTSNLAIVPAAPVPAYSASKAALNAFILCLREQLQATTNIKVIEVLPPAVQTELHDYLGVEHGRNIGMPLDVFTNEAYQGLVDGRDQIIIGSIGPVETVKEIAEKRRVAVTEIAKMMRQLGSG</sequence>
<keyword evidence="3" id="KW-0560">Oxidoreductase</keyword>
<dbReference type="AlphaFoldDB" id="A0A2T3B5S8"/>
<name>A0A2T3B5S8_AMORE</name>
<dbReference type="OrthoDB" id="37659at2759"/>
<dbReference type="SUPFAM" id="SSF51735">
    <property type="entry name" value="NAD(P)-binding Rossmann-fold domains"/>
    <property type="match status" value="1"/>
</dbReference>
<dbReference type="InterPro" id="IPR002347">
    <property type="entry name" value="SDR_fam"/>
</dbReference>
<dbReference type="PRINTS" id="PR00081">
    <property type="entry name" value="GDHRDH"/>
</dbReference>
<evidence type="ECO:0000256" key="3">
    <source>
        <dbReference type="ARBA" id="ARBA00023002"/>
    </source>
</evidence>
<evidence type="ECO:0000313" key="4">
    <source>
        <dbReference type="EMBL" id="PSS22098.1"/>
    </source>
</evidence>
<proteinExistence type="inferred from homology"/>
<dbReference type="PROSITE" id="PS00061">
    <property type="entry name" value="ADH_SHORT"/>
    <property type="match status" value="1"/>
</dbReference>
<dbReference type="PANTHER" id="PTHR43669:SF15">
    <property type="entry name" value="OXIDOREDUCTASE, SHORT-CHAIN DEHYDROGENASE_REDUCTASE FAMILY (AFU_ORTHOLOGUE AFUA_1G01330)"/>
    <property type="match status" value="1"/>
</dbReference>
<gene>
    <name evidence="4" type="ORF">M430DRAFT_65315</name>
</gene>
<reference evidence="4 5" key="1">
    <citation type="journal article" date="2018" name="New Phytol.">
        <title>Comparative genomics and transcriptomics depict ericoid mycorrhizal fungi as versatile saprotrophs and plant mutualists.</title>
        <authorList>
            <person name="Martino E."/>
            <person name="Morin E."/>
            <person name="Grelet G.A."/>
            <person name="Kuo A."/>
            <person name="Kohler A."/>
            <person name="Daghino S."/>
            <person name="Barry K.W."/>
            <person name="Cichocki N."/>
            <person name="Clum A."/>
            <person name="Dockter R.B."/>
            <person name="Hainaut M."/>
            <person name="Kuo R.C."/>
            <person name="LaButti K."/>
            <person name="Lindahl B.D."/>
            <person name="Lindquist E.A."/>
            <person name="Lipzen A."/>
            <person name="Khouja H.R."/>
            <person name="Magnuson J."/>
            <person name="Murat C."/>
            <person name="Ohm R.A."/>
            <person name="Singer S.W."/>
            <person name="Spatafora J.W."/>
            <person name="Wang M."/>
            <person name="Veneault-Fourrey C."/>
            <person name="Henrissat B."/>
            <person name="Grigoriev I.V."/>
            <person name="Martin F.M."/>
            <person name="Perotto S."/>
        </authorList>
    </citation>
    <scope>NUCLEOTIDE SEQUENCE [LARGE SCALE GENOMIC DNA]</scope>
    <source>
        <strain evidence="4 5">ATCC 22711</strain>
    </source>
</reference>
<dbReference type="Pfam" id="PF00106">
    <property type="entry name" value="adh_short"/>
    <property type="match status" value="1"/>
</dbReference>
<dbReference type="RefSeq" id="XP_024722253.1">
    <property type="nucleotide sequence ID" value="XM_024869163.1"/>
</dbReference>
<evidence type="ECO:0000256" key="2">
    <source>
        <dbReference type="ARBA" id="ARBA00022857"/>
    </source>
</evidence>
<evidence type="ECO:0000256" key="1">
    <source>
        <dbReference type="ARBA" id="ARBA00006484"/>
    </source>
</evidence>
<dbReference type="PANTHER" id="PTHR43669">
    <property type="entry name" value="5-KETO-D-GLUCONATE 5-REDUCTASE"/>
    <property type="match status" value="1"/>
</dbReference>
<dbReference type="InterPro" id="IPR020904">
    <property type="entry name" value="Sc_DH/Rdtase_CS"/>
</dbReference>
<dbReference type="EMBL" id="KZ679009">
    <property type="protein sequence ID" value="PSS22098.1"/>
    <property type="molecule type" value="Genomic_DNA"/>
</dbReference>
<dbReference type="InParanoid" id="A0A2T3B5S8"/>
<evidence type="ECO:0000313" key="5">
    <source>
        <dbReference type="Proteomes" id="UP000241818"/>
    </source>
</evidence>
<organism evidence="4 5">
    <name type="scientific">Amorphotheca resinae ATCC 22711</name>
    <dbReference type="NCBI Taxonomy" id="857342"/>
    <lineage>
        <taxon>Eukaryota</taxon>
        <taxon>Fungi</taxon>
        <taxon>Dikarya</taxon>
        <taxon>Ascomycota</taxon>
        <taxon>Pezizomycotina</taxon>
        <taxon>Leotiomycetes</taxon>
        <taxon>Helotiales</taxon>
        <taxon>Amorphothecaceae</taxon>
        <taxon>Amorphotheca</taxon>
    </lineage>
</organism>
<comment type="similarity">
    <text evidence="1">Belongs to the short-chain dehydrogenases/reductases (SDR) family.</text>
</comment>
<dbReference type="GO" id="GO:0016491">
    <property type="term" value="F:oxidoreductase activity"/>
    <property type="evidence" value="ECO:0007669"/>
    <property type="project" value="UniProtKB-KW"/>
</dbReference>
<dbReference type="STRING" id="857342.A0A2T3B5S8"/>
<protein>
    <submittedName>
        <fullName evidence="4">Uncharacterized protein</fullName>
    </submittedName>
</protein>
<keyword evidence="2" id="KW-0521">NADP</keyword>
<keyword evidence="5" id="KW-1185">Reference proteome</keyword>
<dbReference type="Proteomes" id="UP000241818">
    <property type="component" value="Unassembled WGS sequence"/>
</dbReference>
<dbReference type="InterPro" id="IPR036291">
    <property type="entry name" value="NAD(P)-bd_dom_sf"/>
</dbReference>
<accession>A0A2T3B5S8</accession>
<dbReference type="GeneID" id="36577244"/>
<dbReference type="Gene3D" id="3.40.50.720">
    <property type="entry name" value="NAD(P)-binding Rossmann-like Domain"/>
    <property type="match status" value="1"/>
</dbReference>